<evidence type="ECO:0000256" key="14">
    <source>
        <dbReference type="ARBA" id="ARBA00049255"/>
    </source>
</evidence>
<dbReference type="RefSeq" id="WP_046858868.1">
    <property type="nucleotide sequence ID" value="NZ_CP011412.1"/>
</dbReference>
<dbReference type="InterPro" id="IPR009061">
    <property type="entry name" value="DNA-bd_dom_put_sf"/>
</dbReference>
<feature type="binding site" evidence="15">
    <location>
        <position position="463"/>
    </location>
    <ligand>
        <name>Mg(2+)</name>
        <dbReference type="ChEBI" id="CHEBI:18420"/>
        <note>shared with alpha subunit</note>
    </ligand>
</feature>
<keyword evidence="4 15" id="KW-0963">Cytoplasm</keyword>
<comment type="subcellular location">
    <subcellularLocation>
        <location evidence="1 15">Cytoplasm</location>
    </subcellularLocation>
</comment>
<dbReference type="FunFam" id="2.40.50.140:FF:000045">
    <property type="entry name" value="Phenylalanine--tRNA ligase beta subunit"/>
    <property type="match status" value="1"/>
</dbReference>
<dbReference type="Pfam" id="PF17759">
    <property type="entry name" value="tRNA_synthFbeta"/>
    <property type="match status" value="1"/>
</dbReference>
<keyword evidence="5 16" id="KW-0820">tRNA-binding</keyword>
<dbReference type="InterPro" id="IPR033714">
    <property type="entry name" value="tRNA_bind_bactPheRS"/>
</dbReference>
<dbReference type="InterPro" id="IPR041616">
    <property type="entry name" value="PheRS_beta_core"/>
</dbReference>
<dbReference type="KEGG" id="seds:AAY24_05735"/>
<evidence type="ECO:0000313" key="20">
    <source>
        <dbReference type="EMBL" id="AKH19933.1"/>
    </source>
</evidence>
<dbReference type="SUPFAM" id="SSF46955">
    <property type="entry name" value="Putative DNA-binding domain"/>
    <property type="match status" value="1"/>
</dbReference>
<dbReference type="FunFam" id="3.30.56.10:FF:000002">
    <property type="entry name" value="Phenylalanine--tRNA ligase beta subunit"/>
    <property type="match status" value="1"/>
</dbReference>
<dbReference type="OrthoDB" id="9805455at2"/>
<dbReference type="InterPro" id="IPR020825">
    <property type="entry name" value="Phe-tRNA_synthase-like_B3/B4"/>
</dbReference>
<dbReference type="Gene3D" id="3.50.40.10">
    <property type="entry name" value="Phenylalanyl-trna Synthetase, Chain B, domain 3"/>
    <property type="match status" value="1"/>
</dbReference>
<dbReference type="InterPro" id="IPR005146">
    <property type="entry name" value="B3/B4_tRNA-bd"/>
</dbReference>
<evidence type="ECO:0000256" key="11">
    <source>
        <dbReference type="ARBA" id="ARBA00022884"/>
    </source>
</evidence>
<evidence type="ECO:0000256" key="16">
    <source>
        <dbReference type="PROSITE-ProRule" id="PRU00209"/>
    </source>
</evidence>
<sequence length="792" mass="87121">MKFSEAWLREWVNPAVSTTELADQLSMAGLEVDSVEPVAGEFEGVLVGEVLTREQHPNADKLSLCTVNVGSGDPLQIICGAPNVAAGLKVPVAVIGAVLPGNFKIKRAKLRGLESQGMICSASELGLAASSDGILPLPADAPVGDDFRTYLDLNDQAIDVDLTPDRGDCLGLAGIAREVGVINRTPVTPPAMEPVEAVNDERFPVSLEAPQGCPRYLCRVIKNIDPAAQTPLWMQERLRRSDLRPISPVVDVTNYVMLELGQPMHGFDLAELEGGIRVRMAEEGEKLVLLDGQEITLRSDTLVIADQAKPVAIAGIMGGEHSGVSDSSRDVLLESAFFAPTMIAGKARSYGLHTDSSHRFERGVDPQLQRRAIERATQLLLAITGGEPGPVVESADESLIEARPEILLRRARVARVLGLEIDDDTISDILTRLEMQLEPVAEGWKVTAPSCRFDISIEEDLIEEVGRIYGYTRIPTRRNSAATAMQSEPEVAFSLRRAKQLLVDRDYQEAITYSFISRGMHDLIDPAHGTVELANPISSDMSIMRTTLWAGLLQTAMYNQSRQQSRVRIFESGLRFIKQDDDIKQELMLAGLVSGALQPESWAAPERNVDFFDLKADLEALFALTSCADEFRFQAETHNALHPGQSARITRGDEQVGWIGKLHPQLEQKLDLSSGVYLFEIGLNRLMEGRLPAFKPLSKYPSIRRDIAIVVDQAVGFDQIRQTIRESVPEILREILIFDVYTGEKVDSGRKSLALGLILQESSHTLTDENVERVMAQIVAALVERYNAQLRD</sequence>
<dbReference type="EMBL" id="CP011412">
    <property type="protein sequence ID" value="AKH19933.1"/>
    <property type="molecule type" value="Genomic_DNA"/>
</dbReference>
<comment type="catalytic activity">
    <reaction evidence="14 15">
        <text>tRNA(Phe) + L-phenylalanine + ATP = L-phenylalanyl-tRNA(Phe) + AMP + diphosphate + H(+)</text>
        <dbReference type="Rhea" id="RHEA:19413"/>
        <dbReference type="Rhea" id="RHEA-COMP:9668"/>
        <dbReference type="Rhea" id="RHEA-COMP:9699"/>
        <dbReference type="ChEBI" id="CHEBI:15378"/>
        <dbReference type="ChEBI" id="CHEBI:30616"/>
        <dbReference type="ChEBI" id="CHEBI:33019"/>
        <dbReference type="ChEBI" id="CHEBI:58095"/>
        <dbReference type="ChEBI" id="CHEBI:78442"/>
        <dbReference type="ChEBI" id="CHEBI:78531"/>
        <dbReference type="ChEBI" id="CHEBI:456215"/>
        <dbReference type="EC" id="6.1.1.20"/>
    </reaction>
</comment>
<dbReference type="SUPFAM" id="SSF55681">
    <property type="entry name" value="Class II aaRS and biotin synthetases"/>
    <property type="match status" value="1"/>
</dbReference>
<proteinExistence type="inferred from homology"/>
<dbReference type="NCBIfam" id="TIGR00472">
    <property type="entry name" value="pheT_bact"/>
    <property type="match status" value="1"/>
</dbReference>
<evidence type="ECO:0000256" key="7">
    <source>
        <dbReference type="ARBA" id="ARBA00022723"/>
    </source>
</evidence>
<dbReference type="InterPro" id="IPR036690">
    <property type="entry name" value="Fdx_antiC-bd_sf"/>
</dbReference>
<dbReference type="Gene3D" id="3.30.930.10">
    <property type="entry name" value="Bira Bifunctional Protein, Domain 2"/>
    <property type="match status" value="1"/>
</dbReference>
<keyword evidence="8 15" id="KW-0547">Nucleotide-binding</keyword>
<dbReference type="PANTHER" id="PTHR10947">
    <property type="entry name" value="PHENYLALANYL-TRNA SYNTHETASE BETA CHAIN AND LEUCINE-RICH REPEAT-CONTAINING PROTEIN 47"/>
    <property type="match status" value="1"/>
</dbReference>
<feature type="domain" description="B5" evidence="19">
    <location>
        <begin position="401"/>
        <end position="476"/>
    </location>
</feature>
<evidence type="ECO:0000256" key="15">
    <source>
        <dbReference type="HAMAP-Rule" id="MF_00283"/>
    </source>
</evidence>
<dbReference type="PANTHER" id="PTHR10947:SF0">
    <property type="entry name" value="PHENYLALANINE--TRNA LIGASE BETA SUBUNIT"/>
    <property type="match status" value="1"/>
</dbReference>
<feature type="domain" description="TRNA-binding" evidence="17">
    <location>
        <begin position="39"/>
        <end position="148"/>
    </location>
</feature>
<dbReference type="SUPFAM" id="SSF50249">
    <property type="entry name" value="Nucleic acid-binding proteins"/>
    <property type="match status" value="1"/>
</dbReference>
<evidence type="ECO:0000256" key="10">
    <source>
        <dbReference type="ARBA" id="ARBA00022842"/>
    </source>
</evidence>
<dbReference type="InterPro" id="IPR005121">
    <property type="entry name" value="Fdx_antiC-bd"/>
</dbReference>
<evidence type="ECO:0000256" key="8">
    <source>
        <dbReference type="ARBA" id="ARBA00022741"/>
    </source>
</evidence>
<comment type="cofactor">
    <cofactor evidence="15">
        <name>Mg(2+)</name>
        <dbReference type="ChEBI" id="CHEBI:18420"/>
    </cofactor>
    <text evidence="15">Binds 2 magnesium ions per tetramer.</text>
</comment>
<dbReference type="GO" id="GO:0000287">
    <property type="term" value="F:magnesium ion binding"/>
    <property type="evidence" value="ECO:0007669"/>
    <property type="project" value="UniProtKB-UniRule"/>
</dbReference>
<dbReference type="FunFam" id="3.30.70.380:FF:000001">
    <property type="entry name" value="Phenylalanine--tRNA ligase beta subunit"/>
    <property type="match status" value="1"/>
</dbReference>
<comment type="subunit">
    <text evidence="3 15">Tetramer of two alpha and two beta subunits.</text>
</comment>
<dbReference type="CDD" id="cd00769">
    <property type="entry name" value="PheRS_beta_core"/>
    <property type="match status" value="1"/>
</dbReference>
<dbReference type="SUPFAM" id="SSF54991">
    <property type="entry name" value="Anticodon-binding domain of PheRS"/>
    <property type="match status" value="1"/>
</dbReference>
<keyword evidence="11 16" id="KW-0694">RNA-binding</keyword>
<keyword evidence="21" id="KW-1185">Reference proteome</keyword>
<dbReference type="SMART" id="SM00896">
    <property type="entry name" value="FDX-ACB"/>
    <property type="match status" value="1"/>
</dbReference>
<dbReference type="Pfam" id="PF03484">
    <property type="entry name" value="B5"/>
    <property type="match status" value="1"/>
</dbReference>
<accession>A0A0F7JZ09</accession>
<organism evidence="20 21">
    <name type="scientific">Sedimenticola thiotaurini</name>
    <dbReference type="NCBI Taxonomy" id="1543721"/>
    <lineage>
        <taxon>Bacteria</taxon>
        <taxon>Pseudomonadati</taxon>
        <taxon>Pseudomonadota</taxon>
        <taxon>Gammaproteobacteria</taxon>
        <taxon>Chromatiales</taxon>
        <taxon>Sedimenticolaceae</taxon>
        <taxon>Sedimenticola</taxon>
    </lineage>
</organism>
<evidence type="ECO:0000256" key="12">
    <source>
        <dbReference type="ARBA" id="ARBA00022917"/>
    </source>
</evidence>
<dbReference type="PROSITE" id="PS50886">
    <property type="entry name" value="TRBD"/>
    <property type="match status" value="1"/>
</dbReference>
<dbReference type="AlphaFoldDB" id="A0A0F7JZ09"/>
<dbReference type="SMART" id="SM00874">
    <property type="entry name" value="B5"/>
    <property type="match status" value="1"/>
</dbReference>
<dbReference type="Proteomes" id="UP000034410">
    <property type="component" value="Chromosome"/>
</dbReference>
<dbReference type="InterPro" id="IPR045864">
    <property type="entry name" value="aa-tRNA-synth_II/BPL/LPL"/>
</dbReference>
<evidence type="ECO:0000256" key="2">
    <source>
        <dbReference type="ARBA" id="ARBA00008653"/>
    </source>
</evidence>
<dbReference type="PROSITE" id="PS51483">
    <property type="entry name" value="B5"/>
    <property type="match status" value="1"/>
</dbReference>
<evidence type="ECO:0000256" key="6">
    <source>
        <dbReference type="ARBA" id="ARBA00022598"/>
    </source>
</evidence>
<dbReference type="Gene3D" id="3.30.56.10">
    <property type="match status" value="2"/>
</dbReference>
<feature type="binding site" evidence="15">
    <location>
        <position position="454"/>
    </location>
    <ligand>
        <name>Mg(2+)</name>
        <dbReference type="ChEBI" id="CHEBI:18420"/>
        <note>shared with alpha subunit</note>
    </ligand>
</feature>
<dbReference type="GO" id="GO:0004826">
    <property type="term" value="F:phenylalanine-tRNA ligase activity"/>
    <property type="evidence" value="ECO:0007669"/>
    <property type="project" value="UniProtKB-UniRule"/>
</dbReference>
<feature type="binding site" evidence="15">
    <location>
        <position position="464"/>
    </location>
    <ligand>
        <name>Mg(2+)</name>
        <dbReference type="ChEBI" id="CHEBI:18420"/>
        <note>shared with alpha subunit</note>
    </ligand>
</feature>
<keyword evidence="10 15" id="KW-0460">Magnesium</keyword>
<dbReference type="HAMAP" id="MF_00283">
    <property type="entry name" value="Phe_tRNA_synth_beta1"/>
    <property type="match status" value="1"/>
</dbReference>
<feature type="domain" description="FDX-ACB" evidence="18">
    <location>
        <begin position="698"/>
        <end position="791"/>
    </location>
</feature>
<keyword evidence="13 15" id="KW-0030">Aminoacyl-tRNA synthetase</keyword>
<evidence type="ECO:0000313" key="21">
    <source>
        <dbReference type="Proteomes" id="UP000034410"/>
    </source>
</evidence>
<dbReference type="NCBIfam" id="NF045760">
    <property type="entry name" value="YtpR"/>
    <property type="match status" value="1"/>
</dbReference>
<dbReference type="FunFam" id="3.50.40.10:FF:000001">
    <property type="entry name" value="Phenylalanine--tRNA ligase beta subunit"/>
    <property type="match status" value="1"/>
</dbReference>
<dbReference type="GO" id="GO:0006432">
    <property type="term" value="P:phenylalanyl-tRNA aminoacylation"/>
    <property type="evidence" value="ECO:0007669"/>
    <property type="project" value="UniProtKB-UniRule"/>
</dbReference>
<dbReference type="InterPro" id="IPR004532">
    <property type="entry name" value="Phe-tRNA-ligase_IIc_bsu_bact"/>
</dbReference>
<evidence type="ECO:0000256" key="3">
    <source>
        <dbReference type="ARBA" id="ARBA00011209"/>
    </source>
</evidence>
<evidence type="ECO:0000259" key="19">
    <source>
        <dbReference type="PROSITE" id="PS51483"/>
    </source>
</evidence>
<dbReference type="Gene3D" id="2.40.50.140">
    <property type="entry name" value="Nucleic acid-binding proteins"/>
    <property type="match status" value="1"/>
</dbReference>
<evidence type="ECO:0000259" key="18">
    <source>
        <dbReference type="PROSITE" id="PS51447"/>
    </source>
</evidence>
<dbReference type="FunFam" id="3.30.930.10:FF:000022">
    <property type="entry name" value="Phenylalanine--tRNA ligase beta subunit"/>
    <property type="match status" value="1"/>
</dbReference>
<dbReference type="Gene3D" id="3.30.70.380">
    <property type="entry name" value="Ferrodoxin-fold anticodon-binding domain"/>
    <property type="match status" value="1"/>
</dbReference>
<dbReference type="GO" id="GO:0009328">
    <property type="term" value="C:phenylalanine-tRNA ligase complex"/>
    <property type="evidence" value="ECO:0007669"/>
    <property type="project" value="TreeGrafter"/>
</dbReference>
<dbReference type="InterPro" id="IPR045060">
    <property type="entry name" value="Phe-tRNA-ligase_IIc_bsu"/>
</dbReference>
<reference evidence="20 21" key="1">
    <citation type="journal article" date="2015" name="Genome Announc.">
        <title>Complete Genome Sequence of Sedimenticola thiotaurini Strain SIP-G1, a Polyphosphate- and Polyhydroxyalkanoate-Accumulating Sulfur-Oxidizing Gammaproteobacterium Isolated from Salt Marsh Sediments.</title>
        <authorList>
            <person name="Flood B.E."/>
            <person name="Jones D.S."/>
            <person name="Bailey J.V."/>
        </authorList>
    </citation>
    <scope>NUCLEOTIDE SEQUENCE [LARGE SCALE GENOMIC DNA]</scope>
    <source>
        <strain evidence="20 21">SIP-G1</strain>
    </source>
</reference>
<dbReference type="SUPFAM" id="SSF56037">
    <property type="entry name" value="PheT/TilS domain"/>
    <property type="match status" value="1"/>
</dbReference>
<evidence type="ECO:0000256" key="1">
    <source>
        <dbReference type="ARBA" id="ARBA00004496"/>
    </source>
</evidence>
<evidence type="ECO:0000256" key="5">
    <source>
        <dbReference type="ARBA" id="ARBA00022555"/>
    </source>
</evidence>
<dbReference type="EC" id="6.1.1.20" evidence="15"/>
<dbReference type="PROSITE" id="PS51447">
    <property type="entry name" value="FDX_ACB"/>
    <property type="match status" value="1"/>
</dbReference>
<dbReference type="GO" id="GO:0005524">
    <property type="term" value="F:ATP binding"/>
    <property type="evidence" value="ECO:0007669"/>
    <property type="project" value="UniProtKB-UniRule"/>
</dbReference>
<dbReference type="Pfam" id="PF03483">
    <property type="entry name" value="B3_4"/>
    <property type="match status" value="1"/>
</dbReference>
<comment type="similarity">
    <text evidence="2 15">Belongs to the phenylalanyl-tRNA synthetase beta subunit family. Type 1 subfamily.</text>
</comment>
<dbReference type="Pfam" id="PF01588">
    <property type="entry name" value="tRNA_bind"/>
    <property type="match status" value="1"/>
</dbReference>
<evidence type="ECO:0000259" key="17">
    <source>
        <dbReference type="PROSITE" id="PS50886"/>
    </source>
</evidence>
<dbReference type="PATRIC" id="fig|1543721.4.peg.1190"/>
<dbReference type="CDD" id="cd02796">
    <property type="entry name" value="tRNA_bind_bactPheRS"/>
    <property type="match status" value="1"/>
</dbReference>
<feature type="binding site" evidence="15">
    <location>
        <position position="460"/>
    </location>
    <ligand>
        <name>Mg(2+)</name>
        <dbReference type="ChEBI" id="CHEBI:18420"/>
        <note>shared with alpha subunit</note>
    </ligand>
</feature>
<dbReference type="InterPro" id="IPR002547">
    <property type="entry name" value="tRNA-bd_dom"/>
</dbReference>
<protein>
    <recommendedName>
        <fullName evidence="15">Phenylalanine--tRNA ligase beta subunit</fullName>
        <ecNumber evidence="15">6.1.1.20</ecNumber>
    </recommendedName>
    <alternativeName>
        <fullName evidence="15">Phenylalanyl-tRNA synthetase beta subunit</fullName>
        <shortName evidence="15">PheRS</shortName>
    </alternativeName>
</protein>
<name>A0A0F7JZ09_9GAMM</name>
<dbReference type="SMART" id="SM00873">
    <property type="entry name" value="B3_4"/>
    <property type="match status" value="1"/>
</dbReference>
<dbReference type="InterPro" id="IPR012340">
    <property type="entry name" value="NA-bd_OB-fold"/>
</dbReference>
<keyword evidence="12 15" id="KW-0648">Protein biosynthesis</keyword>
<dbReference type="GO" id="GO:0000049">
    <property type="term" value="F:tRNA binding"/>
    <property type="evidence" value="ECO:0007669"/>
    <property type="project" value="UniProtKB-UniRule"/>
</dbReference>
<evidence type="ECO:0000256" key="4">
    <source>
        <dbReference type="ARBA" id="ARBA00022490"/>
    </source>
</evidence>
<gene>
    <name evidence="15" type="primary">pheT</name>
    <name evidence="20" type="ORF">AAY24_05735</name>
</gene>
<evidence type="ECO:0000256" key="9">
    <source>
        <dbReference type="ARBA" id="ARBA00022840"/>
    </source>
</evidence>
<evidence type="ECO:0000256" key="13">
    <source>
        <dbReference type="ARBA" id="ARBA00023146"/>
    </source>
</evidence>
<keyword evidence="9 15" id="KW-0067">ATP-binding</keyword>
<keyword evidence="6 15" id="KW-0436">Ligase</keyword>
<dbReference type="Pfam" id="PF03147">
    <property type="entry name" value="FDX-ACB"/>
    <property type="match status" value="1"/>
</dbReference>
<dbReference type="InterPro" id="IPR005147">
    <property type="entry name" value="tRNA_synthase_B5-dom"/>
</dbReference>
<keyword evidence="7 15" id="KW-0479">Metal-binding</keyword>